<sequence length="87" mass="9723">MLFGMREGERFIDAKITVPSETGFSGVYLTTDSRYLSIEFGLSLGQLPSTTALGRIELARLFKIGSMETNKVVNLFTTVAERRSRSR</sequence>
<dbReference type="AlphaFoldDB" id="A0A1F5JMT0"/>
<organism evidence="1 2">
    <name type="scientific">Candidatus Daviesbacteria bacterium RIFCSPHIGHO2_02_FULL_36_13</name>
    <dbReference type="NCBI Taxonomy" id="1797768"/>
    <lineage>
        <taxon>Bacteria</taxon>
        <taxon>Candidatus Daviesiibacteriota</taxon>
    </lineage>
</organism>
<proteinExistence type="predicted"/>
<dbReference type="Proteomes" id="UP000176902">
    <property type="component" value="Unassembled WGS sequence"/>
</dbReference>
<protein>
    <submittedName>
        <fullName evidence="1">Uncharacterized protein</fullName>
    </submittedName>
</protein>
<evidence type="ECO:0000313" key="1">
    <source>
        <dbReference type="EMBL" id="OGE29981.1"/>
    </source>
</evidence>
<dbReference type="EMBL" id="MFCV01000049">
    <property type="protein sequence ID" value="OGE29981.1"/>
    <property type="molecule type" value="Genomic_DNA"/>
</dbReference>
<comment type="caution">
    <text evidence="1">The sequence shown here is derived from an EMBL/GenBank/DDBJ whole genome shotgun (WGS) entry which is preliminary data.</text>
</comment>
<accession>A0A1F5JMT0</accession>
<name>A0A1F5JMT0_9BACT</name>
<gene>
    <name evidence="1" type="ORF">A3C59_02590</name>
</gene>
<evidence type="ECO:0000313" key="2">
    <source>
        <dbReference type="Proteomes" id="UP000176902"/>
    </source>
</evidence>
<reference evidence="1 2" key="1">
    <citation type="journal article" date="2016" name="Nat. Commun.">
        <title>Thousands of microbial genomes shed light on interconnected biogeochemical processes in an aquifer system.</title>
        <authorList>
            <person name="Anantharaman K."/>
            <person name="Brown C.T."/>
            <person name="Hug L.A."/>
            <person name="Sharon I."/>
            <person name="Castelle C.J."/>
            <person name="Probst A.J."/>
            <person name="Thomas B.C."/>
            <person name="Singh A."/>
            <person name="Wilkins M.J."/>
            <person name="Karaoz U."/>
            <person name="Brodie E.L."/>
            <person name="Williams K.H."/>
            <person name="Hubbard S.S."/>
            <person name="Banfield J.F."/>
        </authorList>
    </citation>
    <scope>NUCLEOTIDE SEQUENCE [LARGE SCALE GENOMIC DNA]</scope>
</reference>